<feature type="chain" id="PRO_5047015011" evidence="1">
    <location>
        <begin position="20"/>
        <end position="258"/>
    </location>
</feature>
<feature type="signal peptide" evidence="1">
    <location>
        <begin position="1"/>
        <end position="19"/>
    </location>
</feature>
<dbReference type="Proteomes" id="UP001179280">
    <property type="component" value="Unassembled WGS sequence"/>
</dbReference>
<evidence type="ECO:0000313" key="3">
    <source>
        <dbReference type="EMBL" id="MBM7838218.1"/>
    </source>
</evidence>
<feature type="domain" description="NodB homology" evidence="2">
    <location>
        <begin position="79"/>
        <end position="258"/>
    </location>
</feature>
<gene>
    <name evidence="3" type="ORF">JOC54_001449</name>
</gene>
<dbReference type="Gene3D" id="3.20.20.370">
    <property type="entry name" value="Glycoside hydrolase/deacetylase"/>
    <property type="match status" value="1"/>
</dbReference>
<evidence type="ECO:0000313" key="4">
    <source>
        <dbReference type="Proteomes" id="UP001179280"/>
    </source>
</evidence>
<dbReference type="InterPro" id="IPR050248">
    <property type="entry name" value="Polysacc_deacetylase_ArnD"/>
</dbReference>
<organism evidence="3 4">
    <name type="scientific">Shouchella xiaoxiensis</name>
    <dbReference type="NCBI Taxonomy" id="766895"/>
    <lineage>
        <taxon>Bacteria</taxon>
        <taxon>Bacillati</taxon>
        <taxon>Bacillota</taxon>
        <taxon>Bacilli</taxon>
        <taxon>Bacillales</taxon>
        <taxon>Bacillaceae</taxon>
        <taxon>Shouchella</taxon>
    </lineage>
</organism>
<keyword evidence="1" id="KW-0732">Signal</keyword>
<comment type="caution">
    <text evidence="3">The sequence shown here is derived from an EMBL/GenBank/DDBJ whole genome shotgun (WGS) entry which is preliminary data.</text>
</comment>
<dbReference type="SUPFAM" id="SSF88713">
    <property type="entry name" value="Glycoside hydrolase/deacetylase"/>
    <property type="match status" value="1"/>
</dbReference>
<proteinExistence type="predicted"/>
<reference evidence="3" key="1">
    <citation type="submission" date="2021-01" db="EMBL/GenBank/DDBJ databases">
        <title>Genomic Encyclopedia of Type Strains, Phase IV (KMG-IV): sequencing the most valuable type-strain genomes for metagenomic binning, comparative biology and taxonomic classification.</title>
        <authorList>
            <person name="Goeker M."/>
        </authorList>
    </citation>
    <scope>NUCLEOTIDE SEQUENCE</scope>
    <source>
        <strain evidence="3">DSM 21943</strain>
    </source>
</reference>
<protein>
    <submittedName>
        <fullName evidence="3">Peptidoglycan/xylan/chitin deacetylase (PgdA/CDA1 family)</fullName>
    </submittedName>
</protein>
<dbReference type="EMBL" id="JAFBCV010000003">
    <property type="protein sequence ID" value="MBM7838218.1"/>
    <property type="molecule type" value="Genomic_DNA"/>
</dbReference>
<dbReference type="InterPro" id="IPR011330">
    <property type="entry name" value="Glyco_hydro/deAcase_b/a-brl"/>
</dbReference>
<accession>A0ABS2SRR9</accession>
<evidence type="ECO:0000259" key="2">
    <source>
        <dbReference type="PROSITE" id="PS51677"/>
    </source>
</evidence>
<keyword evidence="4" id="KW-1185">Reference proteome</keyword>
<dbReference type="PANTHER" id="PTHR10587">
    <property type="entry name" value="GLYCOSYL TRANSFERASE-RELATED"/>
    <property type="match status" value="1"/>
</dbReference>
<sequence>MKRLTYVFLSCCLILPVLGCSYTQPESSQALHRKNGEPNAAQGMDHHRQYEKDSIYARSSISSGAEGRLQSKGMKHHKHVVALTFNDGPIQNETDTLLDLLKELHVKATFFVVGNQIEGNESTIKRMVADGHRIGNHSFTHQNLTELTISEIKEEISKTDDLLAKAVGIRTDMVRAPYGLIPIKAKKWLANNHYHLIGWDADYASREEIDRLENGTIMLFHEGKHDSIADIQTKIETLKSEGYTFVTVPELFQTNGLK</sequence>
<name>A0ABS2SRR9_9BACI</name>
<dbReference type="InterPro" id="IPR002509">
    <property type="entry name" value="NODB_dom"/>
</dbReference>
<evidence type="ECO:0000256" key="1">
    <source>
        <dbReference type="SAM" id="SignalP"/>
    </source>
</evidence>
<dbReference type="PROSITE" id="PS51677">
    <property type="entry name" value="NODB"/>
    <property type="match status" value="1"/>
</dbReference>
<dbReference type="Pfam" id="PF01522">
    <property type="entry name" value="Polysacc_deac_1"/>
    <property type="match status" value="1"/>
</dbReference>
<dbReference type="RefSeq" id="WP_204465350.1">
    <property type="nucleotide sequence ID" value="NZ_JAFBCV010000003.1"/>
</dbReference>